<accession>A0A9D1LLT7</accession>
<evidence type="ECO:0000313" key="1">
    <source>
        <dbReference type="EMBL" id="HIU44052.1"/>
    </source>
</evidence>
<dbReference type="EMBL" id="DVMR01000055">
    <property type="protein sequence ID" value="HIU44052.1"/>
    <property type="molecule type" value="Genomic_DNA"/>
</dbReference>
<reference evidence="1" key="1">
    <citation type="submission" date="2020-10" db="EMBL/GenBank/DDBJ databases">
        <authorList>
            <person name="Gilroy R."/>
        </authorList>
    </citation>
    <scope>NUCLEOTIDE SEQUENCE</scope>
    <source>
        <strain evidence="1">CHK191-8634</strain>
    </source>
</reference>
<reference evidence="1" key="2">
    <citation type="journal article" date="2021" name="PeerJ">
        <title>Extensive microbial diversity within the chicken gut microbiome revealed by metagenomics and culture.</title>
        <authorList>
            <person name="Gilroy R."/>
            <person name="Ravi A."/>
            <person name="Getino M."/>
            <person name="Pursley I."/>
            <person name="Horton D.L."/>
            <person name="Alikhan N.F."/>
            <person name="Baker D."/>
            <person name="Gharbi K."/>
            <person name="Hall N."/>
            <person name="Watson M."/>
            <person name="Adriaenssens E.M."/>
            <person name="Foster-Nyarko E."/>
            <person name="Jarju S."/>
            <person name="Secka A."/>
            <person name="Antonio M."/>
            <person name="Oren A."/>
            <person name="Chaudhuri R.R."/>
            <person name="La Ragione R."/>
            <person name="Hildebrand F."/>
            <person name="Pallen M.J."/>
        </authorList>
    </citation>
    <scope>NUCLEOTIDE SEQUENCE</scope>
    <source>
        <strain evidence="1">CHK191-8634</strain>
    </source>
</reference>
<gene>
    <name evidence="1" type="ORF">IAB67_07120</name>
</gene>
<sequence length="62" mass="6844">MRPQLDVGTSNPCEGGVIMPLAVPFVQWQRWGNVYDPETSLRHGTIFPDLDLPFCGSGVRQG</sequence>
<comment type="caution">
    <text evidence="1">The sequence shown here is derived from an EMBL/GenBank/DDBJ whole genome shotgun (WGS) entry which is preliminary data.</text>
</comment>
<dbReference type="InterPro" id="IPR020256">
    <property type="entry name" value="Spore_coat_CotJA"/>
</dbReference>
<dbReference type="AlphaFoldDB" id="A0A9D1LLT7"/>
<dbReference type="Pfam" id="PF11007">
    <property type="entry name" value="CotJA"/>
    <property type="match status" value="1"/>
</dbReference>
<name>A0A9D1LLT7_9CLOT</name>
<proteinExistence type="predicted"/>
<dbReference type="Proteomes" id="UP000824073">
    <property type="component" value="Unassembled WGS sequence"/>
</dbReference>
<organism evidence="1 2">
    <name type="scientific">Candidatus Ventrousia excrementavium</name>
    <dbReference type="NCBI Taxonomy" id="2840961"/>
    <lineage>
        <taxon>Bacteria</taxon>
        <taxon>Bacillati</taxon>
        <taxon>Bacillota</taxon>
        <taxon>Clostridia</taxon>
        <taxon>Eubacteriales</taxon>
        <taxon>Clostridiaceae</taxon>
        <taxon>Clostridiaceae incertae sedis</taxon>
        <taxon>Candidatus Ventrousia</taxon>
    </lineage>
</organism>
<evidence type="ECO:0000313" key="2">
    <source>
        <dbReference type="Proteomes" id="UP000824073"/>
    </source>
</evidence>
<protein>
    <submittedName>
        <fullName evidence="1">Spore coat associated protein CotJA</fullName>
    </submittedName>
</protein>